<name>A0A2T0T7G9_9PSEU</name>
<evidence type="ECO:0000313" key="4">
    <source>
        <dbReference type="Proteomes" id="UP000239494"/>
    </source>
</evidence>
<dbReference type="Proteomes" id="UP000239494">
    <property type="component" value="Unassembled WGS sequence"/>
</dbReference>
<comment type="caution">
    <text evidence="3">The sequence shown here is derived from an EMBL/GenBank/DDBJ whole genome shotgun (WGS) entry which is preliminary data.</text>
</comment>
<dbReference type="InterPro" id="IPR012223">
    <property type="entry name" value="TEII"/>
</dbReference>
<dbReference type="GO" id="GO:0008610">
    <property type="term" value="P:lipid biosynthetic process"/>
    <property type="evidence" value="ECO:0007669"/>
    <property type="project" value="TreeGrafter"/>
</dbReference>
<dbReference type="PANTHER" id="PTHR11487">
    <property type="entry name" value="THIOESTERASE"/>
    <property type="match status" value="1"/>
</dbReference>
<dbReference type="SUPFAM" id="SSF53474">
    <property type="entry name" value="alpha/beta-Hydrolases"/>
    <property type="match status" value="1"/>
</dbReference>
<keyword evidence="4" id="KW-1185">Reference proteome</keyword>
<dbReference type="Gene3D" id="3.40.50.1820">
    <property type="entry name" value="alpha/beta hydrolase"/>
    <property type="match status" value="1"/>
</dbReference>
<feature type="domain" description="Thioesterase" evidence="2">
    <location>
        <begin position="20"/>
        <end position="228"/>
    </location>
</feature>
<dbReference type="AlphaFoldDB" id="A0A2T0T7G9"/>
<sequence>MAKNDWVAYRRPVEDGRPVRLFFFPYAGKGASGYRELADRLGEEVEPVLVQTPGREARLREPAVADMAELVERLVDGLRGLLDVPYAFFGHSMGALVAFELARKLEEDSGVPGPLHLFVSAETAPHLIAPPAVTNDRLSDAEFLADPIRVREDSPLKADPFFAELMLPTYRADSLLVEKYQSPPDRVVRCPISAFVGEFDGVVPPDDVAEWKSHTAASFRLRLLPGDDDAFFRPESVPMITSAVESDLEAPPGP</sequence>
<comment type="similarity">
    <text evidence="1">Belongs to the thioesterase family.</text>
</comment>
<accession>A0A2T0T7G9</accession>
<reference evidence="3 4" key="1">
    <citation type="submission" date="2018-03" db="EMBL/GenBank/DDBJ databases">
        <title>Genomic Encyclopedia of Archaeal and Bacterial Type Strains, Phase II (KMG-II): from individual species to whole genera.</title>
        <authorList>
            <person name="Goeker M."/>
        </authorList>
    </citation>
    <scope>NUCLEOTIDE SEQUENCE [LARGE SCALE GENOMIC DNA]</scope>
    <source>
        <strain evidence="3 4">DSM 44720</strain>
    </source>
</reference>
<dbReference type="InterPro" id="IPR029058">
    <property type="entry name" value="AB_hydrolase_fold"/>
</dbReference>
<evidence type="ECO:0000259" key="2">
    <source>
        <dbReference type="Pfam" id="PF00975"/>
    </source>
</evidence>
<dbReference type="Pfam" id="PF00975">
    <property type="entry name" value="Thioesterase"/>
    <property type="match status" value="1"/>
</dbReference>
<evidence type="ECO:0000256" key="1">
    <source>
        <dbReference type="ARBA" id="ARBA00007169"/>
    </source>
</evidence>
<gene>
    <name evidence="3" type="ORF">CLV43_105378</name>
</gene>
<dbReference type="InterPro" id="IPR001031">
    <property type="entry name" value="Thioesterase"/>
</dbReference>
<proteinExistence type="inferred from homology"/>
<protein>
    <submittedName>
        <fullName evidence="3">Surfactin synthase thioesterase subunit</fullName>
    </submittedName>
</protein>
<evidence type="ECO:0000313" key="3">
    <source>
        <dbReference type="EMBL" id="PRY41620.1"/>
    </source>
</evidence>
<dbReference type="EMBL" id="PVTF01000005">
    <property type="protein sequence ID" value="PRY41620.1"/>
    <property type="molecule type" value="Genomic_DNA"/>
</dbReference>
<dbReference type="RefSeq" id="WP_170155912.1">
    <property type="nucleotide sequence ID" value="NZ_PVTF01000005.1"/>
</dbReference>
<dbReference type="PANTHER" id="PTHR11487:SF0">
    <property type="entry name" value="S-ACYL FATTY ACID SYNTHASE THIOESTERASE, MEDIUM CHAIN"/>
    <property type="match status" value="1"/>
</dbReference>
<organism evidence="3 4">
    <name type="scientific">Umezawaea tangerina</name>
    <dbReference type="NCBI Taxonomy" id="84725"/>
    <lineage>
        <taxon>Bacteria</taxon>
        <taxon>Bacillati</taxon>
        <taxon>Actinomycetota</taxon>
        <taxon>Actinomycetes</taxon>
        <taxon>Pseudonocardiales</taxon>
        <taxon>Pseudonocardiaceae</taxon>
        <taxon>Umezawaea</taxon>
    </lineage>
</organism>